<dbReference type="SMR" id="A0A8T3B200"/>
<dbReference type="Pfam" id="PF08676">
    <property type="entry name" value="MutL_C"/>
    <property type="match status" value="1"/>
</dbReference>
<dbReference type="FunFam" id="3.30.1370.100:FF:000007">
    <property type="entry name" value="MUTL protein homolog 3"/>
    <property type="match status" value="1"/>
</dbReference>
<name>A0A8T3B200_DENNO</name>
<dbReference type="GO" id="GO:0016887">
    <property type="term" value="F:ATP hydrolysis activity"/>
    <property type="evidence" value="ECO:0007669"/>
    <property type="project" value="InterPro"/>
</dbReference>
<dbReference type="Gene3D" id="3.30.230.10">
    <property type="match status" value="1"/>
</dbReference>
<dbReference type="Pfam" id="PF02518">
    <property type="entry name" value="HATPase_c"/>
    <property type="match status" value="1"/>
</dbReference>
<dbReference type="InterPro" id="IPR014721">
    <property type="entry name" value="Ribsml_uS5_D2-typ_fold_subgr"/>
</dbReference>
<dbReference type="GO" id="GO:0140664">
    <property type="term" value="F:ATP-dependent DNA damage sensor activity"/>
    <property type="evidence" value="ECO:0007669"/>
    <property type="project" value="InterPro"/>
</dbReference>
<dbReference type="AlphaFoldDB" id="A0A8T3B200"/>
<protein>
    <recommendedName>
        <fullName evidence="7">DNA mismatch repair protein MLH3</fullName>
    </recommendedName>
</protein>
<dbReference type="GO" id="GO:0005524">
    <property type="term" value="F:ATP binding"/>
    <property type="evidence" value="ECO:0007669"/>
    <property type="project" value="InterPro"/>
</dbReference>
<dbReference type="InterPro" id="IPR042120">
    <property type="entry name" value="MutL_C_dimsub"/>
</dbReference>
<keyword evidence="6" id="KW-1185">Reference proteome</keyword>
<evidence type="ECO:0000259" key="3">
    <source>
        <dbReference type="SMART" id="SM00853"/>
    </source>
</evidence>
<dbReference type="PANTHER" id="PTHR10073">
    <property type="entry name" value="DNA MISMATCH REPAIR PROTEIN MLH, PMS, MUTL"/>
    <property type="match status" value="1"/>
</dbReference>
<dbReference type="InterPro" id="IPR037198">
    <property type="entry name" value="MutL_C_sf"/>
</dbReference>
<dbReference type="InterPro" id="IPR036890">
    <property type="entry name" value="HATPase_C_sf"/>
</dbReference>
<dbReference type="Gene3D" id="3.30.565.10">
    <property type="entry name" value="Histidine kinase-like ATPase, C-terminal domain"/>
    <property type="match status" value="1"/>
</dbReference>
<dbReference type="SUPFAM" id="SSF54211">
    <property type="entry name" value="Ribosomal protein S5 domain 2-like"/>
    <property type="match status" value="1"/>
</dbReference>
<dbReference type="InterPro" id="IPR042121">
    <property type="entry name" value="MutL_C_regsub"/>
</dbReference>
<organism evidence="5 6">
    <name type="scientific">Dendrobium nobile</name>
    <name type="common">Orchid</name>
    <dbReference type="NCBI Taxonomy" id="94219"/>
    <lineage>
        <taxon>Eukaryota</taxon>
        <taxon>Viridiplantae</taxon>
        <taxon>Streptophyta</taxon>
        <taxon>Embryophyta</taxon>
        <taxon>Tracheophyta</taxon>
        <taxon>Spermatophyta</taxon>
        <taxon>Magnoliopsida</taxon>
        <taxon>Liliopsida</taxon>
        <taxon>Asparagales</taxon>
        <taxon>Orchidaceae</taxon>
        <taxon>Epidendroideae</taxon>
        <taxon>Malaxideae</taxon>
        <taxon>Dendrobiinae</taxon>
        <taxon>Dendrobium</taxon>
    </lineage>
</organism>
<dbReference type="SUPFAM" id="SSF55874">
    <property type="entry name" value="ATPase domain of HSP90 chaperone/DNA topoisomerase II/histidine kinase"/>
    <property type="match status" value="1"/>
</dbReference>
<comment type="caution">
    <text evidence="5">The sequence shown here is derived from an EMBL/GenBank/DDBJ whole genome shotgun (WGS) entry which is preliminary data.</text>
</comment>
<feature type="domain" description="DNA mismatch repair protein S5" evidence="4">
    <location>
        <begin position="216"/>
        <end position="352"/>
    </location>
</feature>
<accession>A0A8T3B200</accession>
<dbReference type="SUPFAM" id="SSF118116">
    <property type="entry name" value="DNA mismatch repair protein MutL"/>
    <property type="match status" value="1"/>
</dbReference>
<dbReference type="GO" id="GO:0030983">
    <property type="term" value="F:mismatched DNA binding"/>
    <property type="evidence" value="ECO:0007669"/>
    <property type="project" value="InterPro"/>
</dbReference>
<dbReference type="GO" id="GO:0032300">
    <property type="term" value="C:mismatch repair complex"/>
    <property type="evidence" value="ECO:0007669"/>
    <property type="project" value="InterPro"/>
</dbReference>
<dbReference type="InterPro" id="IPR002099">
    <property type="entry name" value="MutL/Mlh/PMS"/>
</dbReference>
<dbReference type="SMART" id="SM00853">
    <property type="entry name" value="MutL_C"/>
    <property type="match status" value="1"/>
</dbReference>
<gene>
    <name evidence="5" type="ORF">KFK09_017318</name>
</gene>
<evidence type="ECO:0000313" key="5">
    <source>
        <dbReference type="EMBL" id="KAI0502370.1"/>
    </source>
</evidence>
<evidence type="ECO:0000256" key="2">
    <source>
        <dbReference type="ARBA" id="ARBA00022763"/>
    </source>
</evidence>
<dbReference type="Gene3D" id="3.30.1540.20">
    <property type="entry name" value="MutL, C-terminal domain, dimerisation subdomain"/>
    <property type="match status" value="1"/>
</dbReference>
<dbReference type="InterPro" id="IPR038973">
    <property type="entry name" value="MutL/Mlh/Pms-like"/>
</dbReference>
<dbReference type="Gene3D" id="3.30.1370.100">
    <property type="entry name" value="MutL, C-terminal domain, regulatory subdomain"/>
    <property type="match status" value="1"/>
</dbReference>
<feature type="domain" description="MutL C-terminal dimerisation" evidence="3">
    <location>
        <begin position="943"/>
        <end position="1103"/>
    </location>
</feature>
<dbReference type="EMBL" id="JAGYWB010000012">
    <property type="protein sequence ID" value="KAI0502370.1"/>
    <property type="molecule type" value="Genomic_DNA"/>
</dbReference>
<evidence type="ECO:0000256" key="1">
    <source>
        <dbReference type="ARBA" id="ARBA00006082"/>
    </source>
</evidence>
<dbReference type="InterPro" id="IPR014790">
    <property type="entry name" value="MutL_C"/>
</dbReference>
<dbReference type="InterPro" id="IPR003594">
    <property type="entry name" value="HATPase_dom"/>
</dbReference>
<dbReference type="Pfam" id="PF01119">
    <property type="entry name" value="DNA_mis_repair"/>
    <property type="match status" value="1"/>
</dbReference>
<comment type="similarity">
    <text evidence="1">Belongs to the DNA mismatch repair MutL/HexB family.</text>
</comment>
<dbReference type="OrthoDB" id="429932at2759"/>
<sequence length="1184" mass="133048">MSNKEIKHLSRNVYNSLRSSTFLFDLTRVVEELVHNSVDAGSSKVVVSLSVGSCYVKVADDGCGVTRDGLVILGERYATSKVHLVADAGTGAEALGFRGEALSSISDVSLLEIRSKARGKPNAYCKIIKSSKCLFFGIDDQREDVGTTVIVRDLFYNQPIRRKFMQSSLRKVLHSVKKCVFRIALVHPHVSFKVIEIEGEHKLLCTIAGRSSLSLVSEGFGNEVSSSLREIVYSDREFTLSGYMSGPTDAFSTKVLQYIYINARFVCKGPIHNLINSIATNFHSTTAKKRDSSENHCRKRQKTQGYPAYLLNLCCPMSSYDLTFEPSKTMVEFKDWGTVLSFFEQAIIPYWEQFASNVFQAEGASCEASFQESGPLTEDLYSEGITKKSDIKSTKDSSNFFEGLGSRFQISNPLVTSFGYASNYQKHNRLSDDEADYVSCPKRFHSKDDLVELCNSLFQHEDNILMGTSTNGKHSRRMNCKRYAPCEIVGDIYYSPIACNGSVKTYAPMENELVNSACCSSSCVFGEHHEFLNEPFSVKEECTLGKNQYSSCLHCSDNLIFKKNISDCLLQERSNSQSPVVGVIRKCQKLTQQSCFEICPSFCDPACLSETSLSHQNFEYVDADSEWGFSHFGFTDPSIVRTPPRHHEIVCDSTLIENHCAIEETNAKFLESVLNESRELPPDLCFTGRTVVDHKFCPSSIKHLQHDYLLDQFTSTKGGSASILKEEKGCLLSVSSSIEHTDVYNTSLHNSVTQNYDEAAESPSKNNEFQNSLFSDVRELRSRRSHSAPPFYNGKKKFPILNCLSTDHVRENSKMMSSHCIDESGLNCQLEPYSASQPCMKPITELKKPCLWELNYDKSNHSNLIEIQASEEFDNGYEPDEIDPASSSLTKWRTDCLQPAFNHDGAMPHKVDVLDISSGLLHLSGSSLVPASINKDCFDNARVLLQLDRKFIPVVASGILLIIDQHAADERIRLEDLRKKVLHGELQSSTYLNPEHELILPEMGYQLLQKYAEQIKKWGWICNIQSQFSDSFTWGMDFLRKHECRATLVAVPHILGTDLTGKDLLEYIEQLVETDGSSIIPPAVLRVLNYKACRGAIMFGDSLLPSECSLIVEELKATSLCFQCAHGRPTTVPLLNMVALHEQLFRLDMQMPGRSDEWHGLRRHSPSIHRARQRLESCKRFLHG</sequence>
<evidence type="ECO:0008006" key="7">
    <source>
        <dbReference type="Google" id="ProtNLM"/>
    </source>
</evidence>
<dbReference type="InterPro" id="IPR020568">
    <property type="entry name" value="Ribosomal_Su5_D2-typ_SF"/>
</dbReference>
<dbReference type="Proteomes" id="UP000829196">
    <property type="component" value="Unassembled WGS sequence"/>
</dbReference>
<dbReference type="InterPro" id="IPR014762">
    <property type="entry name" value="DNA_mismatch_repair_CS"/>
</dbReference>
<dbReference type="PANTHER" id="PTHR10073:SF47">
    <property type="entry name" value="DNA MISMATCH REPAIR PROTEIN MLH3"/>
    <property type="match status" value="1"/>
</dbReference>
<reference evidence="5" key="1">
    <citation type="journal article" date="2022" name="Front. Genet.">
        <title>Chromosome-Scale Assembly of the Dendrobium nobile Genome Provides Insights Into the Molecular Mechanism of the Biosynthesis of the Medicinal Active Ingredient of Dendrobium.</title>
        <authorList>
            <person name="Xu Q."/>
            <person name="Niu S.-C."/>
            <person name="Li K.-L."/>
            <person name="Zheng P.-J."/>
            <person name="Zhang X.-J."/>
            <person name="Jia Y."/>
            <person name="Liu Y."/>
            <person name="Niu Y.-X."/>
            <person name="Yu L.-H."/>
            <person name="Chen D.-F."/>
            <person name="Zhang G.-Q."/>
        </authorList>
    </citation>
    <scope>NUCLEOTIDE SEQUENCE</scope>
    <source>
        <tissue evidence="5">Leaf</tissue>
    </source>
</reference>
<dbReference type="PROSITE" id="PS00058">
    <property type="entry name" value="DNA_MISMATCH_REPAIR_1"/>
    <property type="match status" value="1"/>
</dbReference>
<dbReference type="NCBIfam" id="TIGR00585">
    <property type="entry name" value="mutl"/>
    <property type="match status" value="1"/>
</dbReference>
<evidence type="ECO:0000313" key="6">
    <source>
        <dbReference type="Proteomes" id="UP000829196"/>
    </source>
</evidence>
<evidence type="ECO:0000259" key="4">
    <source>
        <dbReference type="SMART" id="SM01340"/>
    </source>
</evidence>
<proteinExistence type="inferred from homology"/>
<keyword evidence="2" id="KW-0227">DNA damage</keyword>
<dbReference type="InterPro" id="IPR013507">
    <property type="entry name" value="DNA_mismatch_S5_2-like"/>
</dbReference>
<dbReference type="GO" id="GO:0006298">
    <property type="term" value="P:mismatch repair"/>
    <property type="evidence" value="ECO:0007669"/>
    <property type="project" value="InterPro"/>
</dbReference>
<dbReference type="SMART" id="SM01340">
    <property type="entry name" value="DNA_mis_repair"/>
    <property type="match status" value="1"/>
</dbReference>